<reference evidence="2 3" key="1">
    <citation type="submission" date="2023-03" db="EMBL/GenBank/DDBJ databases">
        <title>High recombination rates correlate with genetic variation in Cardiocondyla obscurior ants.</title>
        <authorList>
            <person name="Errbii M."/>
        </authorList>
    </citation>
    <scope>NUCLEOTIDE SEQUENCE [LARGE SCALE GENOMIC DNA]</scope>
    <source>
        <strain evidence="2">Alpha-2009</strain>
        <tissue evidence="2">Whole body</tissue>
    </source>
</reference>
<protein>
    <recommendedName>
        <fullName evidence="4">Transmembrane protein</fullName>
    </recommendedName>
</protein>
<comment type="caution">
    <text evidence="2">The sequence shown here is derived from an EMBL/GenBank/DDBJ whole genome shotgun (WGS) entry which is preliminary data.</text>
</comment>
<keyword evidence="3" id="KW-1185">Reference proteome</keyword>
<dbReference type="EMBL" id="JADYXP020000008">
    <property type="protein sequence ID" value="KAL0118469.1"/>
    <property type="molecule type" value="Genomic_DNA"/>
</dbReference>
<sequence>MRGRIVVSPLCTSFPLSSFFETRLYMQKRGRRDTYRAPSHRPLRKARCQSARTGKGQNEVAIPTTSLSPARKLPGRHRPTPFFAPVLPARERTRGPSTYRAAFYSLPLVSLFFFFLSA</sequence>
<dbReference type="AlphaFoldDB" id="A0AAW2FUP3"/>
<evidence type="ECO:0000313" key="3">
    <source>
        <dbReference type="Proteomes" id="UP001430953"/>
    </source>
</evidence>
<organism evidence="2 3">
    <name type="scientific">Cardiocondyla obscurior</name>
    <dbReference type="NCBI Taxonomy" id="286306"/>
    <lineage>
        <taxon>Eukaryota</taxon>
        <taxon>Metazoa</taxon>
        <taxon>Ecdysozoa</taxon>
        <taxon>Arthropoda</taxon>
        <taxon>Hexapoda</taxon>
        <taxon>Insecta</taxon>
        <taxon>Pterygota</taxon>
        <taxon>Neoptera</taxon>
        <taxon>Endopterygota</taxon>
        <taxon>Hymenoptera</taxon>
        <taxon>Apocrita</taxon>
        <taxon>Aculeata</taxon>
        <taxon>Formicoidea</taxon>
        <taxon>Formicidae</taxon>
        <taxon>Myrmicinae</taxon>
        <taxon>Cardiocondyla</taxon>
    </lineage>
</organism>
<feature type="region of interest" description="Disordered" evidence="1">
    <location>
        <begin position="31"/>
        <end position="60"/>
    </location>
</feature>
<name>A0AAW2FUP3_9HYME</name>
<proteinExistence type="predicted"/>
<feature type="compositionally biased region" description="Basic residues" evidence="1">
    <location>
        <begin position="38"/>
        <end position="47"/>
    </location>
</feature>
<evidence type="ECO:0000313" key="2">
    <source>
        <dbReference type="EMBL" id="KAL0118469.1"/>
    </source>
</evidence>
<dbReference type="Proteomes" id="UP001430953">
    <property type="component" value="Unassembled WGS sequence"/>
</dbReference>
<accession>A0AAW2FUP3</accession>
<gene>
    <name evidence="2" type="ORF">PUN28_009261</name>
</gene>
<evidence type="ECO:0000256" key="1">
    <source>
        <dbReference type="SAM" id="MobiDB-lite"/>
    </source>
</evidence>
<evidence type="ECO:0008006" key="4">
    <source>
        <dbReference type="Google" id="ProtNLM"/>
    </source>
</evidence>